<dbReference type="InterPro" id="IPR036249">
    <property type="entry name" value="Thioredoxin-like_sf"/>
</dbReference>
<evidence type="ECO:0000313" key="4">
    <source>
        <dbReference type="EMBL" id="BDG02138.1"/>
    </source>
</evidence>
<reference evidence="5" key="1">
    <citation type="journal article" date="2022" name="Int. J. Syst. Evol. Microbiol.">
        <title>Anaeromyxobacter oryzae sp. nov., Anaeromyxobacter diazotrophicus sp. nov. and Anaeromyxobacter paludicola sp. nov., isolated from paddy soils.</title>
        <authorList>
            <person name="Itoh H."/>
            <person name="Xu Z."/>
            <person name="Mise K."/>
            <person name="Masuda Y."/>
            <person name="Ushijima N."/>
            <person name="Hayakawa C."/>
            <person name="Shiratori Y."/>
            <person name="Senoo K."/>
        </authorList>
    </citation>
    <scope>NUCLEOTIDE SEQUENCE [LARGE SCALE GENOMIC DNA]</scope>
    <source>
        <strain evidence="5">Red232</strain>
    </source>
</reference>
<evidence type="ECO:0008006" key="6">
    <source>
        <dbReference type="Google" id="ProtNLM"/>
    </source>
</evidence>
<keyword evidence="1" id="KW-0479">Metal-binding</keyword>
<dbReference type="PANTHER" id="PTHR43578:SF3">
    <property type="entry name" value="NADH-QUINONE OXIDOREDUCTASE SUBUNIT F"/>
    <property type="match status" value="1"/>
</dbReference>
<keyword evidence="2" id="KW-0408">Iron</keyword>
<dbReference type="CDD" id="cd02980">
    <property type="entry name" value="TRX_Fd_family"/>
    <property type="match status" value="1"/>
</dbReference>
<keyword evidence="5" id="KW-1185">Reference proteome</keyword>
<keyword evidence="3" id="KW-0411">Iron-sulfur</keyword>
<proteinExistence type="predicted"/>
<evidence type="ECO:0000256" key="1">
    <source>
        <dbReference type="ARBA" id="ARBA00022723"/>
    </source>
</evidence>
<accession>A0ABM7WRN5</accession>
<sequence length="133" mass="14339">MEPFRYHVYACQQEKPGAAPCCSGRGSAAVLDALRKELAAKQLVDVVQVTTCGSLGMCERGPNMVVYPDGVWYSGVQVADVAEIVREHFQNGRVVERLANRDAGALKKEITENRAKAMAAMAALAAQQKARSS</sequence>
<evidence type="ECO:0000313" key="5">
    <source>
        <dbReference type="Proteomes" id="UP001162891"/>
    </source>
</evidence>
<dbReference type="EMBL" id="AP025591">
    <property type="protein sequence ID" value="BDG02138.1"/>
    <property type="molecule type" value="Genomic_DNA"/>
</dbReference>
<dbReference type="SUPFAM" id="SSF52833">
    <property type="entry name" value="Thioredoxin-like"/>
    <property type="match status" value="1"/>
</dbReference>
<evidence type="ECO:0000256" key="2">
    <source>
        <dbReference type="ARBA" id="ARBA00023004"/>
    </source>
</evidence>
<dbReference type="Gene3D" id="3.40.30.10">
    <property type="entry name" value="Glutaredoxin"/>
    <property type="match status" value="1"/>
</dbReference>
<organism evidence="4 5">
    <name type="scientific">Anaeromyxobacter oryzae</name>
    <dbReference type="NCBI Taxonomy" id="2918170"/>
    <lineage>
        <taxon>Bacteria</taxon>
        <taxon>Pseudomonadati</taxon>
        <taxon>Myxococcota</taxon>
        <taxon>Myxococcia</taxon>
        <taxon>Myxococcales</taxon>
        <taxon>Cystobacterineae</taxon>
        <taxon>Anaeromyxobacteraceae</taxon>
        <taxon>Anaeromyxobacter</taxon>
    </lineage>
</organism>
<protein>
    <recommendedName>
        <fullName evidence="6">Ferredoxin</fullName>
    </recommendedName>
</protein>
<evidence type="ECO:0000256" key="3">
    <source>
        <dbReference type="ARBA" id="ARBA00023014"/>
    </source>
</evidence>
<gene>
    <name evidence="4" type="ORF">AMOR_11340</name>
</gene>
<dbReference type="RefSeq" id="WP_248359443.1">
    <property type="nucleotide sequence ID" value="NZ_AP025591.1"/>
</dbReference>
<dbReference type="PANTHER" id="PTHR43578">
    <property type="entry name" value="NADH-QUINONE OXIDOREDUCTASE SUBUNIT F"/>
    <property type="match status" value="1"/>
</dbReference>
<name>A0ABM7WRN5_9BACT</name>
<dbReference type="Proteomes" id="UP001162891">
    <property type="component" value="Chromosome"/>
</dbReference>